<dbReference type="Proteomes" id="UP000184501">
    <property type="component" value="Unassembled WGS sequence"/>
</dbReference>
<feature type="transmembrane region" description="Helical" evidence="6">
    <location>
        <begin position="72"/>
        <end position="92"/>
    </location>
</feature>
<organism evidence="8 9">
    <name type="scientific">Streptoalloteichus hindustanus</name>
    <dbReference type="NCBI Taxonomy" id="2017"/>
    <lineage>
        <taxon>Bacteria</taxon>
        <taxon>Bacillati</taxon>
        <taxon>Actinomycetota</taxon>
        <taxon>Actinomycetes</taxon>
        <taxon>Pseudonocardiales</taxon>
        <taxon>Pseudonocardiaceae</taxon>
        <taxon>Streptoalloteichus</taxon>
    </lineage>
</organism>
<evidence type="ECO:0000256" key="4">
    <source>
        <dbReference type="ARBA" id="ARBA00022989"/>
    </source>
</evidence>
<evidence type="ECO:0000313" key="9">
    <source>
        <dbReference type="Proteomes" id="UP000184501"/>
    </source>
</evidence>
<accession>A0A1M4WBE3</accession>
<evidence type="ECO:0000313" key="8">
    <source>
        <dbReference type="EMBL" id="SHE78536.1"/>
    </source>
</evidence>
<dbReference type="EMBL" id="FQVN01000001">
    <property type="protein sequence ID" value="SHE78536.1"/>
    <property type="molecule type" value="Genomic_DNA"/>
</dbReference>
<evidence type="ECO:0000256" key="3">
    <source>
        <dbReference type="ARBA" id="ARBA00022692"/>
    </source>
</evidence>
<keyword evidence="2" id="KW-1003">Cell membrane</keyword>
<protein>
    <submittedName>
        <fullName evidence="8">Phage shock protein C (PspC) family protein</fullName>
    </submittedName>
</protein>
<comment type="subcellular location">
    <subcellularLocation>
        <location evidence="1">Cell membrane</location>
        <topology evidence="1">Single-pass membrane protein</topology>
    </subcellularLocation>
</comment>
<evidence type="ECO:0000256" key="1">
    <source>
        <dbReference type="ARBA" id="ARBA00004162"/>
    </source>
</evidence>
<dbReference type="RefSeq" id="WP_327083416.1">
    <property type="nucleotide sequence ID" value="NZ_FQVN01000001.1"/>
</dbReference>
<evidence type="ECO:0000256" key="6">
    <source>
        <dbReference type="SAM" id="Phobius"/>
    </source>
</evidence>
<proteinExistence type="predicted"/>
<feature type="domain" description="Phage shock protein PspC N-terminal" evidence="7">
    <location>
        <begin position="37"/>
        <end position="95"/>
    </location>
</feature>
<dbReference type="Pfam" id="PF04024">
    <property type="entry name" value="PspC"/>
    <property type="match status" value="1"/>
</dbReference>
<keyword evidence="3 6" id="KW-0812">Transmembrane</keyword>
<dbReference type="GO" id="GO:0005886">
    <property type="term" value="C:plasma membrane"/>
    <property type="evidence" value="ECO:0007669"/>
    <property type="project" value="UniProtKB-SubCell"/>
</dbReference>
<gene>
    <name evidence="8" type="ORF">SAMN05444320_1011078</name>
</gene>
<dbReference type="PANTHER" id="PTHR33885:SF3">
    <property type="entry name" value="PHAGE SHOCK PROTEIN C"/>
    <property type="match status" value="1"/>
</dbReference>
<reference evidence="8 9" key="1">
    <citation type="submission" date="2016-11" db="EMBL/GenBank/DDBJ databases">
        <authorList>
            <person name="Jaros S."/>
            <person name="Januszkiewicz K."/>
            <person name="Wedrychowicz H."/>
        </authorList>
    </citation>
    <scope>NUCLEOTIDE SEQUENCE [LARGE SCALE GENOMIC DNA]</scope>
    <source>
        <strain evidence="8 9">DSM 44523</strain>
    </source>
</reference>
<dbReference type="AlphaFoldDB" id="A0A1M4WBE3"/>
<dbReference type="InterPro" id="IPR007168">
    <property type="entry name" value="Phageshock_PspC_N"/>
</dbReference>
<dbReference type="STRING" id="2017.SAMN05444320_1011078"/>
<feature type="transmembrane region" description="Helical" evidence="6">
    <location>
        <begin position="47"/>
        <end position="66"/>
    </location>
</feature>
<evidence type="ECO:0000256" key="5">
    <source>
        <dbReference type="ARBA" id="ARBA00023136"/>
    </source>
</evidence>
<keyword evidence="9" id="KW-1185">Reference proteome</keyword>
<evidence type="ECO:0000259" key="7">
    <source>
        <dbReference type="Pfam" id="PF04024"/>
    </source>
</evidence>
<name>A0A1M4WBE3_STRHI</name>
<keyword evidence="4 6" id="KW-1133">Transmembrane helix</keyword>
<dbReference type="PANTHER" id="PTHR33885">
    <property type="entry name" value="PHAGE SHOCK PROTEIN C"/>
    <property type="match status" value="1"/>
</dbReference>
<sequence length="96" mass="10384">MFQNTAFENTARRVSGKVGEYGETVREEMNRAGDTVRRFRRSRANRMLGGVCGGAATMLGVDAALLRVLLVAATLFGFGAGALLYLVCWLLVPEEG</sequence>
<dbReference type="InterPro" id="IPR052027">
    <property type="entry name" value="PspC"/>
</dbReference>
<evidence type="ECO:0000256" key="2">
    <source>
        <dbReference type="ARBA" id="ARBA00022475"/>
    </source>
</evidence>
<keyword evidence="5 6" id="KW-0472">Membrane</keyword>